<reference evidence="1" key="1">
    <citation type="submission" date="2020-06" db="EMBL/GenBank/DDBJ databases">
        <authorList>
            <person name="Li T."/>
            <person name="Hu X."/>
            <person name="Zhang T."/>
            <person name="Song X."/>
            <person name="Zhang H."/>
            <person name="Dai N."/>
            <person name="Sheng W."/>
            <person name="Hou X."/>
            <person name="Wei L."/>
        </authorList>
    </citation>
    <scope>NUCLEOTIDE SEQUENCE</scope>
    <source>
        <strain evidence="1">G01</strain>
        <tissue evidence="1">Leaf</tissue>
    </source>
</reference>
<organism evidence="1">
    <name type="scientific">Sesamum angustifolium</name>
    <dbReference type="NCBI Taxonomy" id="2727405"/>
    <lineage>
        <taxon>Eukaryota</taxon>
        <taxon>Viridiplantae</taxon>
        <taxon>Streptophyta</taxon>
        <taxon>Embryophyta</taxon>
        <taxon>Tracheophyta</taxon>
        <taxon>Spermatophyta</taxon>
        <taxon>Magnoliopsida</taxon>
        <taxon>eudicotyledons</taxon>
        <taxon>Gunneridae</taxon>
        <taxon>Pentapetalae</taxon>
        <taxon>asterids</taxon>
        <taxon>lamiids</taxon>
        <taxon>Lamiales</taxon>
        <taxon>Pedaliaceae</taxon>
        <taxon>Sesamum</taxon>
    </lineage>
</organism>
<dbReference type="AlphaFoldDB" id="A0AAW2K775"/>
<gene>
    <name evidence="1" type="ORF">Sangu_3078400</name>
</gene>
<sequence length="61" mass="6801">MTVELSKFSRADGRRECYLPTGDPARAVQKVPLPSSHEQTKLGSTSLTKPFAQKAYFVFEP</sequence>
<proteinExistence type="predicted"/>
<reference evidence="1" key="2">
    <citation type="journal article" date="2024" name="Plant">
        <title>Genomic evolution and insights into agronomic trait innovations of Sesamum species.</title>
        <authorList>
            <person name="Miao H."/>
            <person name="Wang L."/>
            <person name="Qu L."/>
            <person name="Liu H."/>
            <person name="Sun Y."/>
            <person name="Le M."/>
            <person name="Wang Q."/>
            <person name="Wei S."/>
            <person name="Zheng Y."/>
            <person name="Lin W."/>
            <person name="Duan Y."/>
            <person name="Cao H."/>
            <person name="Xiong S."/>
            <person name="Wang X."/>
            <person name="Wei L."/>
            <person name="Li C."/>
            <person name="Ma Q."/>
            <person name="Ju M."/>
            <person name="Zhao R."/>
            <person name="Li G."/>
            <person name="Mu C."/>
            <person name="Tian Q."/>
            <person name="Mei H."/>
            <person name="Zhang T."/>
            <person name="Gao T."/>
            <person name="Zhang H."/>
        </authorList>
    </citation>
    <scope>NUCLEOTIDE SEQUENCE</scope>
    <source>
        <strain evidence="1">G01</strain>
    </source>
</reference>
<protein>
    <submittedName>
        <fullName evidence="1">Uncharacterized protein</fullName>
    </submittedName>
</protein>
<evidence type="ECO:0000313" key="1">
    <source>
        <dbReference type="EMBL" id="KAL0302780.1"/>
    </source>
</evidence>
<accession>A0AAW2K775</accession>
<name>A0AAW2K775_9LAMI</name>
<comment type="caution">
    <text evidence="1">The sequence shown here is derived from an EMBL/GenBank/DDBJ whole genome shotgun (WGS) entry which is preliminary data.</text>
</comment>
<dbReference type="EMBL" id="JACGWK010000216">
    <property type="protein sequence ID" value="KAL0302780.1"/>
    <property type="molecule type" value="Genomic_DNA"/>
</dbReference>